<dbReference type="InterPro" id="IPR037365">
    <property type="entry name" value="Slowmo/Ups"/>
</dbReference>
<evidence type="ECO:0000313" key="4">
    <source>
        <dbReference type="Proteomes" id="UP001159363"/>
    </source>
</evidence>
<evidence type="ECO:0000259" key="2">
    <source>
        <dbReference type="PROSITE" id="PS50904"/>
    </source>
</evidence>
<gene>
    <name evidence="3" type="ORF">PR048_005536</name>
</gene>
<feature type="domain" description="PRELI/MSF1" evidence="2">
    <location>
        <begin position="1"/>
        <end position="74"/>
    </location>
</feature>
<feature type="region of interest" description="Disordered" evidence="1">
    <location>
        <begin position="707"/>
        <end position="741"/>
    </location>
</feature>
<reference evidence="3 4" key="1">
    <citation type="submission" date="2023-02" db="EMBL/GenBank/DDBJ databases">
        <title>LHISI_Scaffold_Assembly.</title>
        <authorList>
            <person name="Stuart O.P."/>
            <person name="Cleave R."/>
            <person name="Magrath M.J.L."/>
            <person name="Mikheyev A.S."/>
        </authorList>
    </citation>
    <scope>NUCLEOTIDE SEQUENCE [LARGE SCALE GENOMIC DNA]</scope>
    <source>
        <strain evidence="3">Daus_M_001</strain>
        <tissue evidence="3">Leg muscle</tissue>
    </source>
</reference>
<dbReference type="PANTHER" id="PTHR11158">
    <property type="entry name" value="MSF1/PX19 RELATED"/>
    <property type="match status" value="1"/>
</dbReference>
<evidence type="ECO:0000256" key="1">
    <source>
        <dbReference type="SAM" id="MobiDB-lite"/>
    </source>
</evidence>
<dbReference type="Proteomes" id="UP001159363">
    <property type="component" value="Chromosome 2"/>
</dbReference>
<sequence>MLEDDCHPWETVAQAAWRKYPNPMNTAVIGTDVVDRKVVGGILHTHRLVSSKWGFPRWAQSMSAAKYSKTSIQEAEMWLLPESQDNKLQALFTDQPLKCGCLNTFCSSTIALRRLICKCFMPSLMQQYCDKLCSSSPTSYMSWCENHFIKSIYNVHLFCDLNTSSLSTAMAHLFQLYMDCLLLLLMSTPEITDTPDVYLLTSWVYRHSEYVLPLWSLVWERQRWCMRESEFRCHSGNAADFPMQPPGLALHGVHTKNNRFLPAGGIVPVPHSEKYNLKIRTRLYLCYSKYRWLGYSTETPIPTLYAGSGSRSRKCFRPSLYGIFYRDIQASGREHTVLKNARHLSLGARLGYVYVRLDHFFLKRHYEYQVRRSGCNSLTLRRLLQNQRNKVEIKATINSIIAALRKAVNWHACFSLCCAFVGPCIKLVYFEIRQSGKVVCSYVGELRNRVSITRDALKAPFVPRSKCACCTHIDTCARESSRKNTRVLKHTGMINKSQSYGKKVASLQGVARATVHVGWVGFSYNQQPVHHVRVFLLLAVPVSPSRDSAAVTGQTARLPSRRGRHDIFGDTRVSPSCNFTIAPFPSHVTVIGMNEFLENGTKAVMESATNNDMSDHQTWYEIWLYKATNVMMGAILAGIMVAMADSAQAFTESVVCAECPNSQNILAPSLHLSGSPARGGWAVAPARAERRDSLTAAINHHLQTSQKNGNNKVASVSAQGGGGVEGRCGTAPTVPDSSPVPAAERYTVPSSLFVPIRLPKIRTFVHCQSSSPSALTHNRLHLSALHPPVHSHHGDIIGIAHTCLRDRTQLDGLRQRLLAILLCAEYLNSQNILAPSLHLSGSPEWGGGAVTPARSRAARQLDRRYQSSMDFPVEG</sequence>
<protein>
    <recommendedName>
        <fullName evidence="2">PRELI/MSF1 domain-containing protein</fullName>
    </recommendedName>
</protein>
<dbReference type="PROSITE" id="PS50904">
    <property type="entry name" value="PRELI_MSF1"/>
    <property type="match status" value="1"/>
</dbReference>
<dbReference type="InterPro" id="IPR006797">
    <property type="entry name" value="PRELI/MSF1_dom"/>
</dbReference>
<accession>A0ABQ9I8I8</accession>
<evidence type="ECO:0000313" key="3">
    <source>
        <dbReference type="EMBL" id="KAJ8892955.1"/>
    </source>
</evidence>
<dbReference type="Pfam" id="PF04707">
    <property type="entry name" value="PRELI"/>
    <property type="match status" value="1"/>
</dbReference>
<proteinExistence type="predicted"/>
<feature type="compositionally biased region" description="Polar residues" evidence="1">
    <location>
        <begin position="707"/>
        <end position="718"/>
    </location>
</feature>
<name>A0ABQ9I8I8_9NEOP</name>
<dbReference type="EMBL" id="JARBHB010000002">
    <property type="protein sequence ID" value="KAJ8892955.1"/>
    <property type="molecule type" value="Genomic_DNA"/>
</dbReference>
<organism evidence="3 4">
    <name type="scientific">Dryococelus australis</name>
    <dbReference type="NCBI Taxonomy" id="614101"/>
    <lineage>
        <taxon>Eukaryota</taxon>
        <taxon>Metazoa</taxon>
        <taxon>Ecdysozoa</taxon>
        <taxon>Arthropoda</taxon>
        <taxon>Hexapoda</taxon>
        <taxon>Insecta</taxon>
        <taxon>Pterygota</taxon>
        <taxon>Neoptera</taxon>
        <taxon>Polyneoptera</taxon>
        <taxon>Phasmatodea</taxon>
        <taxon>Verophasmatodea</taxon>
        <taxon>Anareolatae</taxon>
        <taxon>Phasmatidae</taxon>
        <taxon>Eurycanthinae</taxon>
        <taxon>Dryococelus</taxon>
    </lineage>
</organism>
<comment type="caution">
    <text evidence="3">The sequence shown here is derived from an EMBL/GenBank/DDBJ whole genome shotgun (WGS) entry which is preliminary data.</text>
</comment>
<keyword evidence="4" id="KW-1185">Reference proteome</keyword>